<dbReference type="AlphaFoldDB" id="A0A2S0Q755"/>
<name>A0A2S0Q755_NODSP</name>
<evidence type="ECO:0008006" key="3">
    <source>
        <dbReference type="Google" id="ProtNLM"/>
    </source>
</evidence>
<dbReference type="SUPFAM" id="SSF158682">
    <property type="entry name" value="TerB-like"/>
    <property type="match status" value="1"/>
</dbReference>
<evidence type="ECO:0000313" key="2">
    <source>
        <dbReference type="Proteomes" id="UP000244056"/>
    </source>
</evidence>
<evidence type="ECO:0000313" key="1">
    <source>
        <dbReference type="EMBL" id="AVZ30279.1"/>
    </source>
</evidence>
<proteinExistence type="predicted"/>
<dbReference type="EMBL" id="CP020114">
    <property type="protein sequence ID" value="AVZ30279.1"/>
    <property type="molecule type" value="Genomic_DNA"/>
</dbReference>
<dbReference type="Gene3D" id="1.10.3680.10">
    <property type="entry name" value="TerB-like"/>
    <property type="match status" value="1"/>
</dbReference>
<dbReference type="CDD" id="cd07177">
    <property type="entry name" value="terB_like"/>
    <property type="match status" value="1"/>
</dbReference>
<organism evidence="1 2">
    <name type="scientific">Nodularia spumigena UHCC 0039</name>
    <dbReference type="NCBI Taxonomy" id="1914872"/>
    <lineage>
        <taxon>Bacteria</taxon>
        <taxon>Bacillati</taxon>
        <taxon>Cyanobacteriota</taxon>
        <taxon>Cyanophyceae</taxon>
        <taxon>Nostocales</taxon>
        <taxon>Nodulariaceae</taxon>
        <taxon>Nodularia</taxon>
    </lineage>
</organism>
<sequence length="161" mass="18624">MNTVWDCTILLKPRIYTEEAAMVTDSHVKNLVKILIGAAWIDGKIQPEERQYLREIAQAKGLATDPEIKPWLYELVREQPQECYAWVEEYLGDRPSLEDCENLIEAISGLIYSDGEVAVEEARLLTKLQELTKLNESTQPAYTALLKQIQKLYRRWVDVQN</sequence>
<reference evidence="1 2" key="1">
    <citation type="submission" date="2017-03" db="EMBL/GenBank/DDBJ databases">
        <title>Comparative genomics of the toxic Baltic Sea cyanobacteria Nodularia spumigena UHCC 0039 and its response on varying salinity.</title>
        <authorList>
            <person name="Teikari J.E."/>
        </authorList>
    </citation>
    <scope>NUCLEOTIDE SEQUENCE [LARGE SCALE GENOMIC DNA]</scope>
    <source>
        <strain evidence="1 2">UHCC 0039</strain>
    </source>
</reference>
<dbReference type="InterPro" id="IPR029024">
    <property type="entry name" value="TerB-like"/>
</dbReference>
<gene>
    <name evidence="1" type="ORF">BMF81_01646</name>
</gene>
<dbReference type="KEGG" id="nsp:BMF81_01646"/>
<accession>A0A2S0Q755</accession>
<protein>
    <recommendedName>
        <fullName evidence="3">Co-chaperone DjlA N-terminal domain-containing protein</fullName>
    </recommendedName>
</protein>
<dbReference type="Proteomes" id="UP000244056">
    <property type="component" value="Chromosome"/>
</dbReference>